<accession>A0A1A9QB90</accession>
<sequence length="80" mass="8592">MKLINKVKTVLIGSLVAGSGGALYGYITKDNGLSKPVVNPRPKPTNQAYKDCIQGKGNIKAKSESVCGWLYRGLKGVKNR</sequence>
<evidence type="ECO:0000313" key="2">
    <source>
        <dbReference type="Proteomes" id="UP000077623"/>
    </source>
</evidence>
<dbReference type="Proteomes" id="UP000077623">
    <property type="component" value="Unassembled WGS sequence"/>
</dbReference>
<dbReference type="AlphaFoldDB" id="A0A1A9QB90"/>
<name>A0A1A9QB90_9MOLU</name>
<keyword evidence="2" id="KW-1185">Reference proteome</keyword>
<evidence type="ECO:0000313" key="1">
    <source>
        <dbReference type="EMBL" id="OAL09842.1"/>
    </source>
</evidence>
<proteinExistence type="predicted"/>
<dbReference type="RefSeq" id="WP_187150568.1">
    <property type="nucleotide sequence ID" value="NZ_LWUJ01000013.1"/>
</dbReference>
<dbReference type="EMBL" id="LWUJ01000013">
    <property type="protein sequence ID" value="OAL09842.1"/>
    <property type="molecule type" value="Genomic_DNA"/>
</dbReference>
<organism evidence="1 2">
    <name type="scientific">Candidatus Mycoplasma haematobovis</name>
    <dbReference type="NCBI Taxonomy" id="432608"/>
    <lineage>
        <taxon>Bacteria</taxon>
        <taxon>Bacillati</taxon>
        <taxon>Mycoplasmatota</taxon>
        <taxon>Mollicutes</taxon>
        <taxon>Mycoplasmataceae</taxon>
        <taxon>Mycoplasma</taxon>
    </lineage>
</organism>
<comment type="caution">
    <text evidence="1">The sequence shown here is derived from an EMBL/GenBank/DDBJ whole genome shotgun (WGS) entry which is preliminary data.</text>
</comment>
<reference evidence="2" key="1">
    <citation type="submission" date="2016-04" db="EMBL/GenBank/DDBJ databases">
        <authorList>
            <person name="Quiroz-Castaneda R.E."/>
            <person name="Martinez-Ocampo F."/>
        </authorList>
    </citation>
    <scope>NUCLEOTIDE SEQUENCE [LARGE SCALE GENOMIC DNA]</scope>
    <source>
        <strain evidence="2">INIFAP01</strain>
    </source>
</reference>
<protein>
    <submittedName>
        <fullName evidence="1">Uncharacterized protein</fullName>
    </submittedName>
</protein>
<gene>
    <name evidence="1" type="ORF">A6V39_04660</name>
</gene>